<keyword evidence="3" id="KW-1185">Reference proteome</keyword>
<accession>A0A4Y2RNJ6</accession>
<evidence type="ECO:0000256" key="1">
    <source>
        <dbReference type="SAM" id="MobiDB-lite"/>
    </source>
</evidence>
<reference evidence="2 3" key="1">
    <citation type="journal article" date="2019" name="Sci. Rep.">
        <title>Orb-weaving spider Araneus ventricosus genome elucidates the spidroin gene catalogue.</title>
        <authorList>
            <person name="Kono N."/>
            <person name="Nakamura H."/>
            <person name="Ohtoshi R."/>
            <person name="Moran D.A.P."/>
            <person name="Shinohara A."/>
            <person name="Yoshida Y."/>
            <person name="Fujiwara M."/>
            <person name="Mori M."/>
            <person name="Tomita M."/>
            <person name="Arakawa K."/>
        </authorList>
    </citation>
    <scope>NUCLEOTIDE SEQUENCE [LARGE SCALE GENOMIC DNA]</scope>
</reference>
<name>A0A4Y2RNJ6_ARAVE</name>
<evidence type="ECO:0000313" key="3">
    <source>
        <dbReference type="Proteomes" id="UP000499080"/>
    </source>
</evidence>
<gene>
    <name evidence="2" type="ORF">AVEN_240087_1</name>
</gene>
<comment type="caution">
    <text evidence="2">The sequence shown here is derived from an EMBL/GenBank/DDBJ whole genome shotgun (WGS) entry which is preliminary data.</text>
</comment>
<evidence type="ECO:0000313" key="2">
    <source>
        <dbReference type="EMBL" id="GBN76916.1"/>
    </source>
</evidence>
<sequence length="73" mass="8522">MIDRQDFDDDSNIVVPDANHANSPMDHEQEMANVLVQLWTSQCSMESHIAPGQWTLMEWAQWQKETDPRSSYE</sequence>
<feature type="region of interest" description="Disordered" evidence="1">
    <location>
        <begin position="1"/>
        <end position="24"/>
    </location>
</feature>
<proteinExistence type="predicted"/>
<organism evidence="2 3">
    <name type="scientific">Araneus ventricosus</name>
    <name type="common">Orbweaver spider</name>
    <name type="synonym">Epeira ventricosa</name>
    <dbReference type="NCBI Taxonomy" id="182803"/>
    <lineage>
        <taxon>Eukaryota</taxon>
        <taxon>Metazoa</taxon>
        <taxon>Ecdysozoa</taxon>
        <taxon>Arthropoda</taxon>
        <taxon>Chelicerata</taxon>
        <taxon>Arachnida</taxon>
        <taxon>Araneae</taxon>
        <taxon>Araneomorphae</taxon>
        <taxon>Entelegynae</taxon>
        <taxon>Araneoidea</taxon>
        <taxon>Araneidae</taxon>
        <taxon>Araneus</taxon>
    </lineage>
</organism>
<feature type="compositionally biased region" description="Acidic residues" evidence="1">
    <location>
        <begin position="1"/>
        <end position="11"/>
    </location>
</feature>
<protein>
    <submittedName>
        <fullName evidence="2">Uncharacterized protein</fullName>
    </submittedName>
</protein>
<dbReference type="Proteomes" id="UP000499080">
    <property type="component" value="Unassembled WGS sequence"/>
</dbReference>
<dbReference type="EMBL" id="BGPR01017677">
    <property type="protein sequence ID" value="GBN76916.1"/>
    <property type="molecule type" value="Genomic_DNA"/>
</dbReference>
<dbReference type="AlphaFoldDB" id="A0A4Y2RNJ6"/>